<dbReference type="Proteomes" id="UP000005297">
    <property type="component" value="Unassembled WGS sequence"/>
</dbReference>
<dbReference type="EMBL" id="AATS01000026">
    <property type="protein sequence ID" value="EAU53378.1"/>
    <property type="molecule type" value="Genomic_DNA"/>
</dbReference>
<keyword evidence="1" id="KW-1133">Transmembrane helix</keyword>
<dbReference type="HOGENOM" id="CLU_3345612_0_0_0"/>
<keyword evidence="3" id="KW-1185">Reference proteome</keyword>
<accession>Q0EVT8</accession>
<comment type="caution">
    <text evidence="2">The sequence shown here is derived from an EMBL/GenBank/DDBJ whole genome shotgun (WGS) entry which is preliminary data.</text>
</comment>
<gene>
    <name evidence="2" type="ORF">SPV1_10286</name>
</gene>
<reference evidence="2 3" key="1">
    <citation type="submission" date="2006-09" db="EMBL/GenBank/DDBJ databases">
        <authorList>
            <person name="Emerson D."/>
            <person name="Ferriera S."/>
            <person name="Johnson J."/>
            <person name="Kravitz S."/>
            <person name="Halpern A."/>
            <person name="Remington K."/>
            <person name="Beeson K."/>
            <person name="Tran B."/>
            <person name="Rogers Y.-H."/>
            <person name="Friedman R."/>
            <person name="Venter J.C."/>
        </authorList>
    </citation>
    <scope>NUCLEOTIDE SEQUENCE [LARGE SCALE GENOMIC DNA]</scope>
    <source>
        <strain evidence="2 3">PV-1</strain>
    </source>
</reference>
<protein>
    <submittedName>
        <fullName evidence="2">Uncharacterized protein</fullName>
    </submittedName>
</protein>
<evidence type="ECO:0000313" key="2">
    <source>
        <dbReference type="EMBL" id="EAU53378.1"/>
    </source>
</evidence>
<dbReference type="AlphaFoldDB" id="Q0EVT8"/>
<feature type="transmembrane region" description="Helical" evidence="1">
    <location>
        <begin position="6"/>
        <end position="27"/>
    </location>
</feature>
<proteinExistence type="predicted"/>
<keyword evidence="1" id="KW-0812">Transmembrane</keyword>
<dbReference type="InParanoid" id="Q0EVT8"/>
<organism evidence="2 3">
    <name type="scientific">Mariprofundus ferrooxydans PV-1</name>
    <dbReference type="NCBI Taxonomy" id="314345"/>
    <lineage>
        <taxon>Bacteria</taxon>
        <taxon>Pseudomonadati</taxon>
        <taxon>Pseudomonadota</taxon>
        <taxon>Candidatius Mariprofundia</taxon>
        <taxon>Mariprofundales</taxon>
        <taxon>Mariprofundaceae</taxon>
        <taxon>Mariprofundus</taxon>
    </lineage>
</organism>
<evidence type="ECO:0000256" key="1">
    <source>
        <dbReference type="SAM" id="Phobius"/>
    </source>
</evidence>
<keyword evidence="1" id="KW-0472">Membrane</keyword>
<sequence>MDAVVIGVILSVAGTILVGVFAAFFVIRKMGEKDDAE</sequence>
<evidence type="ECO:0000313" key="3">
    <source>
        <dbReference type="Proteomes" id="UP000005297"/>
    </source>
</evidence>
<name>Q0EVT8_9PROT</name>